<dbReference type="GO" id="GO:0016614">
    <property type="term" value="F:oxidoreductase activity, acting on CH-OH group of donors"/>
    <property type="evidence" value="ECO:0007669"/>
    <property type="project" value="UniProtKB-ARBA"/>
</dbReference>
<dbReference type="PROSITE" id="PS00061">
    <property type="entry name" value="ADH_SHORT"/>
    <property type="match status" value="1"/>
</dbReference>
<dbReference type="PRINTS" id="PR00080">
    <property type="entry name" value="SDRFAMILY"/>
</dbReference>
<dbReference type="STRING" id="1423812.FD20_GL002499"/>
<accession>A0A0R1PT54</accession>
<evidence type="ECO:0000313" key="4">
    <source>
        <dbReference type="Proteomes" id="UP000051155"/>
    </source>
</evidence>
<organism evidence="3 4">
    <name type="scientific">Liquorilactobacillus uvarum DSM 19971</name>
    <dbReference type="NCBI Taxonomy" id="1423812"/>
    <lineage>
        <taxon>Bacteria</taxon>
        <taxon>Bacillati</taxon>
        <taxon>Bacillota</taxon>
        <taxon>Bacilli</taxon>
        <taxon>Lactobacillales</taxon>
        <taxon>Lactobacillaceae</taxon>
        <taxon>Liquorilactobacillus</taxon>
    </lineage>
</organism>
<comment type="caution">
    <text evidence="3">The sequence shown here is derived from an EMBL/GenBank/DDBJ whole genome shotgun (WGS) entry which is preliminary data.</text>
</comment>
<proteinExistence type="inferred from homology"/>
<comment type="similarity">
    <text evidence="1">Belongs to the short-chain dehydrogenases/reductases (SDR) family.</text>
</comment>
<sequence>MVKDQEPKKDYLINDTEKELKHAPLLEDPNYIPAHKLEGKVAIITGGDSGIGAATAILFAKEGADIVIVYYESDKDANNIAKRIREIGRQVLVLSGDIADEGFIKKITAETSQKFGHVDILVNNAGEQHVHEHFLDIPMSEVTRIFKTNVIGMFMLTKAIFPLFREGGSIINTTSITAYAGSPVLVDYSASKGAILSFTRSLAQNEDILEKKIRVNAVAPGPIWTPLIPATFTSEQLKTWGKSNALKRPGQAFEVAPSYLFLAAEENKYITGQTIHVNGGSVVNG</sequence>
<evidence type="ECO:0000313" key="3">
    <source>
        <dbReference type="EMBL" id="KRL32666.1"/>
    </source>
</evidence>
<evidence type="ECO:0000256" key="2">
    <source>
        <dbReference type="ARBA" id="ARBA00023002"/>
    </source>
</evidence>
<dbReference type="Gene3D" id="3.40.50.720">
    <property type="entry name" value="NAD(P)-binding Rossmann-like Domain"/>
    <property type="match status" value="1"/>
</dbReference>
<dbReference type="EMBL" id="AZEG01000081">
    <property type="protein sequence ID" value="KRL32666.1"/>
    <property type="molecule type" value="Genomic_DNA"/>
</dbReference>
<name>A0A0R1PT54_9LACO</name>
<evidence type="ECO:0000256" key="1">
    <source>
        <dbReference type="ARBA" id="ARBA00006484"/>
    </source>
</evidence>
<dbReference type="Proteomes" id="UP000051155">
    <property type="component" value="Unassembled WGS sequence"/>
</dbReference>
<dbReference type="OrthoDB" id="9805904at2"/>
<dbReference type="FunFam" id="3.40.50.720:FF:000084">
    <property type="entry name" value="Short-chain dehydrogenase reductase"/>
    <property type="match status" value="1"/>
</dbReference>
<keyword evidence="2" id="KW-0560">Oxidoreductase</keyword>
<gene>
    <name evidence="3" type="ORF">FD20_GL002499</name>
</gene>
<dbReference type="SUPFAM" id="SSF51735">
    <property type="entry name" value="NAD(P)-binding Rossmann-fold domains"/>
    <property type="match status" value="1"/>
</dbReference>
<reference evidence="3 4" key="1">
    <citation type="journal article" date="2015" name="Genome Announc.">
        <title>Expanding the biotechnology potential of lactobacilli through comparative genomics of 213 strains and associated genera.</title>
        <authorList>
            <person name="Sun Z."/>
            <person name="Harris H.M."/>
            <person name="McCann A."/>
            <person name="Guo C."/>
            <person name="Argimon S."/>
            <person name="Zhang W."/>
            <person name="Yang X."/>
            <person name="Jeffery I.B."/>
            <person name="Cooney J.C."/>
            <person name="Kagawa T.F."/>
            <person name="Liu W."/>
            <person name="Song Y."/>
            <person name="Salvetti E."/>
            <person name="Wrobel A."/>
            <person name="Rasinkangas P."/>
            <person name="Parkhill J."/>
            <person name="Rea M.C."/>
            <person name="O'Sullivan O."/>
            <person name="Ritari J."/>
            <person name="Douillard F.P."/>
            <person name="Paul Ross R."/>
            <person name="Yang R."/>
            <person name="Briner A.E."/>
            <person name="Felis G.E."/>
            <person name="de Vos W.M."/>
            <person name="Barrangou R."/>
            <person name="Klaenhammer T.R."/>
            <person name="Caufield P.W."/>
            <person name="Cui Y."/>
            <person name="Zhang H."/>
            <person name="O'Toole P.W."/>
        </authorList>
    </citation>
    <scope>NUCLEOTIDE SEQUENCE [LARGE SCALE GENOMIC DNA]</scope>
    <source>
        <strain evidence="3 4">DSM 19971</strain>
    </source>
</reference>
<dbReference type="PANTHER" id="PTHR48107:SF16">
    <property type="entry name" value="NADPH-DEPENDENT ALDEHYDE REDUCTASE 1, CHLOROPLASTIC"/>
    <property type="match status" value="1"/>
</dbReference>
<dbReference type="PATRIC" id="fig|1423812.3.peg.2653"/>
<dbReference type="InterPro" id="IPR020904">
    <property type="entry name" value="Sc_DH/Rdtase_CS"/>
</dbReference>
<keyword evidence="4" id="KW-1185">Reference proteome</keyword>
<dbReference type="PRINTS" id="PR00081">
    <property type="entry name" value="GDHRDH"/>
</dbReference>
<dbReference type="Pfam" id="PF13561">
    <property type="entry name" value="adh_short_C2"/>
    <property type="match status" value="1"/>
</dbReference>
<dbReference type="AlphaFoldDB" id="A0A0R1PT54"/>
<dbReference type="InterPro" id="IPR036291">
    <property type="entry name" value="NAD(P)-bd_dom_sf"/>
</dbReference>
<dbReference type="PANTHER" id="PTHR48107">
    <property type="entry name" value="NADPH-DEPENDENT ALDEHYDE REDUCTASE-LIKE PROTEIN, CHLOROPLASTIC-RELATED"/>
    <property type="match status" value="1"/>
</dbReference>
<protein>
    <submittedName>
        <fullName evidence="3">Oxidoreductase</fullName>
    </submittedName>
</protein>
<dbReference type="InterPro" id="IPR002347">
    <property type="entry name" value="SDR_fam"/>
</dbReference>
<dbReference type="GO" id="GO:0008206">
    <property type="term" value="P:bile acid metabolic process"/>
    <property type="evidence" value="ECO:0007669"/>
    <property type="project" value="UniProtKB-ARBA"/>
</dbReference>